<evidence type="ECO:0000313" key="1">
    <source>
        <dbReference type="EMBL" id="KAH6943016.1"/>
    </source>
</evidence>
<organism evidence="1 2">
    <name type="scientific">Hyalomma asiaticum</name>
    <name type="common">Tick</name>
    <dbReference type="NCBI Taxonomy" id="266040"/>
    <lineage>
        <taxon>Eukaryota</taxon>
        <taxon>Metazoa</taxon>
        <taxon>Ecdysozoa</taxon>
        <taxon>Arthropoda</taxon>
        <taxon>Chelicerata</taxon>
        <taxon>Arachnida</taxon>
        <taxon>Acari</taxon>
        <taxon>Parasitiformes</taxon>
        <taxon>Ixodida</taxon>
        <taxon>Ixodoidea</taxon>
        <taxon>Ixodidae</taxon>
        <taxon>Hyalomminae</taxon>
        <taxon>Hyalomma</taxon>
    </lineage>
</organism>
<evidence type="ECO:0000313" key="2">
    <source>
        <dbReference type="Proteomes" id="UP000821845"/>
    </source>
</evidence>
<dbReference type="Proteomes" id="UP000821845">
    <property type="component" value="Chromosome 10"/>
</dbReference>
<reference evidence="1" key="1">
    <citation type="submission" date="2020-05" db="EMBL/GenBank/DDBJ databases">
        <title>Large-scale comparative analyses of tick genomes elucidate their genetic diversity and vector capacities.</title>
        <authorList>
            <person name="Jia N."/>
            <person name="Wang J."/>
            <person name="Shi W."/>
            <person name="Du L."/>
            <person name="Sun Y."/>
            <person name="Zhan W."/>
            <person name="Jiang J."/>
            <person name="Wang Q."/>
            <person name="Zhang B."/>
            <person name="Ji P."/>
            <person name="Sakyi L.B."/>
            <person name="Cui X."/>
            <person name="Yuan T."/>
            <person name="Jiang B."/>
            <person name="Yang W."/>
            <person name="Lam T.T.-Y."/>
            <person name="Chang Q."/>
            <person name="Ding S."/>
            <person name="Wang X."/>
            <person name="Zhu J."/>
            <person name="Ruan X."/>
            <person name="Zhao L."/>
            <person name="Wei J."/>
            <person name="Que T."/>
            <person name="Du C."/>
            <person name="Cheng J."/>
            <person name="Dai P."/>
            <person name="Han X."/>
            <person name="Huang E."/>
            <person name="Gao Y."/>
            <person name="Liu J."/>
            <person name="Shao H."/>
            <person name="Ye R."/>
            <person name="Li L."/>
            <person name="Wei W."/>
            <person name="Wang X."/>
            <person name="Wang C."/>
            <person name="Yang T."/>
            <person name="Huo Q."/>
            <person name="Li W."/>
            <person name="Guo W."/>
            <person name="Chen H."/>
            <person name="Zhou L."/>
            <person name="Ni X."/>
            <person name="Tian J."/>
            <person name="Zhou Y."/>
            <person name="Sheng Y."/>
            <person name="Liu T."/>
            <person name="Pan Y."/>
            <person name="Xia L."/>
            <person name="Li J."/>
            <person name="Zhao F."/>
            <person name="Cao W."/>
        </authorList>
    </citation>
    <scope>NUCLEOTIDE SEQUENCE</scope>
    <source>
        <strain evidence="1">Hyas-2018</strain>
    </source>
</reference>
<comment type="caution">
    <text evidence="1">The sequence shown here is derived from an EMBL/GenBank/DDBJ whole genome shotgun (WGS) entry which is preliminary data.</text>
</comment>
<gene>
    <name evidence="1" type="ORF">HPB50_014023</name>
</gene>
<name>A0ACB7T9T1_HYAAI</name>
<keyword evidence="2" id="KW-1185">Reference proteome</keyword>
<dbReference type="EMBL" id="CM023490">
    <property type="protein sequence ID" value="KAH6943016.1"/>
    <property type="molecule type" value="Genomic_DNA"/>
</dbReference>
<protein>
    <submittedName>
        <fullName evidence="1">Uncharacterized protein</fullName>
    </submittedName>
</protein>
<proteinExistence type="predicted"/>
<accession>A0ACB7T9T1</accession>
<sequence>MEGDPSPIHSPGSKQAQGSCDIFNVPENVRLAYVPIDEDVWTPEMEQAQREQNRRPEEEEERARQEVLRHEAEEDEDDQPLSAIALEPKTPVSESSTDGLRYVCDCDIERGCSALYYRKIKRPALTSEREGRYPWLLGWFRGLYVSCPSYGGAEDTFKAAVVNQMLRGHDTCSRMMHSPFLLFQAAVLLGQLGGSPIDGFSSDCSVLTIIPPDNRSQSAPRTPLPLPDKTGNFGWQPGMCTLAASASSDAVYSVYHDGIPLGHDTCSRMMHSPFLLFQLKKWPWQSPVAPLAATIVMRSVTRTDITDSVEVVDVSCHAIVHSSIVYDLYEVPNASGIPTAALCSALQQAGHDLRQDSLASLL</sequence>